<accession>A0A8X6FAD9</accession>
<dbReference type="EMBL" id="BMAO01001522">
    <property type="protein sequence ID" value="GFQ74051.1"/>
    <property type="molecule type" value="Genomic_DNA"/>
</dbReference>
<evidence type="ECO:0000313" key="1">
    <source>
        <dbReference type="EMBL" id="GFQ74051.1"/>
    </source>
</evidence>
<name>A0A8X6FAD9_TRICU</name>
<organism evidence="1 2">
    <name type="scientific">Trichonephila clavata</name>
    <name type="common">Joro spider</name>
    <name type="synonym">Nephila clavata</name>
    <dbReference type="NCBI Taxonomy" id="2740835"/>
    <lineage>
        <taxon>Eukaryota</taxon>
        <taxon>Metazoa</taxon>
        <taxon>Ecdysozoa</taxon>
        <taxon>Arthropoda</taxon>
        <taxon>Chelicerata</taxon>
        <taxon>Arachnida</taxon>
        <taxon>Araneae</taxon>
        <taxon>Araneomorphae</taxon>
        <taxon>Entelegynae</taxon>
        <taxon>Araneoidea</taxon>
        <taxon>Nephilidae</taxon>
        <taxon>Trichonephila</taxon>
    </lineage>
</organism>
<keyword evidence="2" id="KW-1185">Reference proteome</keyword>
<protein>
    <submittedName>
        <fullName evidence="1">Uncharacterized protein</fullName>
    </submittedName>
</protein>
<dbReference type="Proteomes" id="UP000887116">
    <property type="component" value="Unassembled WGS sequence"/>
</dbReference>
<proteinExistence type="predicted"/>
<comment type="caution">
    <text evidence="1">The sequence shown here is derived from an EMBL/GenBank/DDBJ whole genome shotgun (WGS) entry which is preliminary data.</text>
</comment>
<gene>
    <name evidence="1" type="ORF">TNCT_97971</name>
</gene>
<evidence type="ECO:0000313" key="2">
    <source>
        <dbReference type="Proteomes" id="UP000887116"/>
    </source>
</evidence>
<sequence length="119" mass="13613">MLWFASSRSRSHTCYFSLRRTFLISRCSLLTSLLSSGSKVFSQRFLRRFFSFYLVPDVEQDGGGLMFNKFESAALFQGVLDMVCEIGNCSVYSFWVFNPGVAWDGETEDVLELIPIYQG</sequence>
<dbReference type="AlphaFoldDB" id="A0A8X6FAD9"/>
<reference evidence="1" key="1">
    <citation type="submission" date="2020-07" db="EMBL/GenBank/DDBJ databases">
        <title>Multicomponent nature underlies the extraordinary mechanical properties of spider dragline silk.</title>
        <authorList>
            <person name="Kono N."/>
            <person name="Nakamura H."/>
            <person name="Mori M."/>
            <person name="Yoshida Y."/>
            <person name="Ohtoshi R."/>
            <person name="Malay A.D."/>
            <person name="Moran D.A.P."/>
            <person name="Tomita M."/>
            <person name="Numata K."/>
            <person name="Arakawa K."/>
        </authorList>
    </citation>
    <scope>NUCLEOTIDE SEQUENCE</scope>
</reference>